<comment type="caution">
    <text evidence="1">The sequence shown here is derived from an EMBL/GenBank/DDBJ whole genome shotgun (WGS) entry which is preliminary data.</text>
</comment>
<dbReference type="EMBL" id="JACEIK010008851">
    <property type="protein sequence ID" value="MCE3051693.1"/>
    <property type="molecule type" value="Genomic_DNA"/>
</dbReference>
<feature type="non-terminal residue" evidence="1">
    <location>
        <position position="1"/>
    </location>
</feature>
<name>A0ABS8WQE7_DATST</name>
<keyword evidence="2" id="KW-1185">Reference proteome</keyword>
<protein>
    <submittedName>
        <fullName evidence="1">Uncharacterized protein</fullName>
    </submittedName>
</protein>
<gene>
    <name evidence="1" type="ORF">HAX54_050529</name>
</gene>
<evidence type="ECO:0000313" key="1">
    <source>
        <dbReference type="EMBL" id="MCE3051693.1"/>
    </source>
</evidence>
<dbReference type="Proteomes" id="UP000823775">
    <property type="component" value="Unassembled WGS sequence"/>
</dbReference>
<proteinExistence type="predicted"/>
<accession>A0ABS8WQE7</accession>
<feature type="non-terminal residue" evidence="1">
    <location>
        <position position="52"/>
    </location>
</feature>
<evidence type="ECO:0000313" key="2">
    <source>
        <dbReference type="Proteomes" id="UP000823775"/>
    </source>
</evidence>
<reference evidence="1 2" key="1">
    <citation type="journal article" date="2021" name="BMC Genomics">
        <title>Datura genome reveals duplications of psychoactive alkaloid biosynthetic genes and high mutation rate following tissue culture.</title>
        <authorList>
            <person name="Rajewski A."/>
            <person name="Carter-House D."/>
            <person name="Stajich J."/>
            <person name="Litt A."/>
        </authorList>
    </citation>
    <scope>NUCLEOTIDE SEQUENCE [LARGE SCALE GENOMIC DNA]</scope>
    <source>
        <strain evidence="1">AR-01</strain>
    </source>
</reference>
<organism evidence="1 2">
    <name type="scientific">Datura stramonium</name>
    <name type="common">Jimsonweed</name>
    <name type="synonym">Common thornapple</name>
    <dbReference type="NCBI Taxonomy" id="4076"/>
    <lineage>
        <taxon>Eukaryota</taxon>
        <taxon>Viridiplantae</taxon>
        <taxon>Streptophyta</taxon>
        <taxon>Embryophyta</taxon>
        <taxon>Tracheophyta</taxon>
        <taxon>Spermatophyta</taxon>
        <taxon>Magnoliopsida</taxon>
        <taxon>eudicotyledons</taxon>
        <taxon>Gunneridae</taxon>
        <taxon>Pentapetalae</taxon>
        <taxon>asterids</taxon>
        <taxon>lamiids</taxon>
        <taxon>Solanales</taxon>
        <taxon>Solanaceae</taxon>
        <taxon>Solanoideae</taxon>
        <taxon>Datureae</taxon>
        <taxon>Datura</taxon>
    </lineage>
</organism>
<sequence>SYEVSNVYGAIDCLQSYNVAMIYKNYSPLLELLYHFQSNKIAYGAINCLKAL</sequence>